<name>A0A0F9T292_9ZZZZ</name>
<gene>
    <name evidence="1" type="ORF">LCGC14_0380560</name>
</gene>
<accession>A0A0F9T292</accession>
<dbReference type="EMBL" id="LAZR01000310">
    <property type="protein sequence ID" value="KKN75435.1"/>
    <property type="molecule type" value="Genomic_DNA"/>
</dbReference>
<proteinExistence type="predicted"/>
<reference evidence="1" key="1">
    <citation type="journal article" date="2015" name="Nature">
        <title>Complex archaea that bridge the gap between prokaryotes and eukaryotes.</title>
        <authorList>
            <person name="Spang A."/>
            <person name="Saw J.H."/>
            <person name="Jorgensen S.L."/>
            <person name="Zaremba-Niedzwiedzka K."/>
            <person name="Martijn J."/>
            <person name="Lind A.E."/>
            <person name="van Eijk R."/>
            <person name="Schleper C."/>
            <person name="Guy L."/>
            <person name="Ettema T.J."/>
        </authorList>
    </citation>
    <scope>NUCLEOTIDE SEQUENCE</scope>
</reference>
<protein>
    <submittedName>
        <fullName evidence="1">Uncharacterized protein</fullName>
    </submittedName>
</protein>
<evidence type="ECO:0000313" key="1">
    <source>
        <dbReference type="EMBL" id="KKN75435.1"/>
    </source>
</evidence>
<organism evidence="1">
    <name type="scientific">marine sediment metagenome</name>
    <dbReference type="NCBI Taxonomy" id="412755"/>
    <lineage>
        <taxon>unclassified sequences</taxon>
        <taxon>metagenomes</taxon>
        <taxon>ecological metagenomes</taxon>
    </lineage>
</organism>
<comment type="caution">
    <text evidence="1">The sequence shown here is derived from an EMBL/GenBank/DDBJ whole genome shotgun (WGS) entry which is preliminary data.</text>
</comment>
<sequence>MSNLWGRGKVTMATDYEAKLEVIYIVNKHDVSRKSLDEILGILYKEIEP</sequence>
<dbReference type="AlphaFoldDB" id="A0A0F9T292"/>